<reference evidence="1 2" key="1">
    <citation type="journal article" date="2017" name="Nature">
        <title>Atmospheric trace gases support primary production in Antarctic desert surface soil.</title>
        <authorList>
            <person name="Ji M."/>
            <person name="Greening C."/>
            <person name="Vanwonterghem I."/>
            <person name="Carere C.R."/>
            <person name="Bay S.K."/>
            <person name="Steen J.A."/>
            <person name="Montgomery K."/>
            <person name="Lines T."/>
            <person name="Beardall J."/>
            <person name="van Dorst J."/>
            <person name="Snape I."/>
            <person name="Stott M.B."/>
            <person name="Hugenholtz P."/>
            <person name="Ferrari B.C."/>
        </authorList>
    </citation>
    <scope>NUCLEOTIDE SEQUENCE [LARGE SCALE GENOMIC DNA]</scope>
    <source>
        <strain evidence="1">RRmetagenome_bin12</strain>
    </source>
</reference>
<evidence type="ECO:0000313" key="2">
    <source>
        <dbReference type="Proteomes" id="UP000248724"/>
    </source>
</evidence>
<dbReference type="SUPFAM" id="SSF52540">
    <property type="entry name" value="P-loop containing nucleoside triphosphate hydrolases"/>
    <property type="match status" value="1"/>
</dbReference>
<sequence length="134" mass="15468">MRRVSVVGNSGAGKSVLAAQLAQRLQVPHIELDAIFHLPDWRELPVDRFRAAVLQGTSADGWVVDGNYAAVRDSVWAKADTIVWLDPPRRVVMRRIIRRTFTRILLRRRLWNGNRESVKKLFSRDPERSIILWS</sequence>
<gene>
    <name evidence="1" type="ORF">DLM65_00735</name>
</gene>
<name>A0A2W5ZEY2_9BACT</name>
<dbReference type="AlphaFoldDB" id="A0A2W5ZEY2"/>
<keyword evidence="1" id="KW-0808">Transferase</keyword>
<keyword evidence="1" id="KW-0418">Kinase</keyword>
<dbReference type="Gene3D" id="3.40.50.300">
    <property type="entry name" value="P-loop containing nucleotide triphosphate hydrolases"/>
    <property type="match status" value="1"/>
</dbReference>
<dbReference type="EMBL" id="QHBU01000014">
    <property type="protein sequence ID" value="PZR84019.1"/>
    <property type="molecule type" value="Genomic_DNA"/>
</dbReference>
<dbReference type="PANTHER" id="PTHR37816">
    <property type="entry name" value="YALI0E33011P"/>
    <property type="match status" value="1"/>
</dbReference>
<comment type="caution">
    <text evidence="1">The sequence shown here is derived from an EMBL/GenBank/DDBJ whole genome shotgun (WGS) entry which is preliminary data.</text>
</comment>
<accession>A0A2W5ZEY2</accession>
<dbReference type="Proteomes" id="UP000248724">
    <property type="component" value="Unassembled WGS sequence"/>
</dbReference>
<dbReference type="PANTHER" id="PTHR37816:SF1">
    <property type="entry name" value="TOXIN"/>
    <property type="match status" value="1"/>
</dbReference>
<dbReference type="InterPro" id="IPR052922">
    <property type="entry name" value="Cytidylate_Kinase-2"/>
</dbReference>
<protein>
    <submittedName>
        <fullName evidence="1">Adenylate kinase</fullName>
    </submittedName>
</protein>
<organism evidence="1 2">
    <name type="scientific">Candidatus Aeolococcus gillhamiae</name>
    <dbReference type="NCBI Taxonomy" id="3127015"/>
    <lineage>
        <taxon>Bacteria</taxon>
        <taxon>Bacillati</taxon>
        <taxon>Candidatus Dormiibacterota</taxon>
        <taxon>Candidatus Dormibacteria</taxon>
        <taxon>Candidatus Aeolococcales</taxon>
        <taxon>Candidatus Aeolococcaceae</taxon>
        <taxon>Candidatus Aeolococcus</taxon>
    </lineage>
</organism>
<proteinExistence type="predicted"/>
<evidence type="ECO:0000313" key="1">
    <source>
        <dbReference type="EMBL" id="PZR84019.1"/>
    </source>
</evidence>
<dbReference type="GO" id="GO:0016301">
    <property type="term" value="F:kinase activity"/>
    <property type="evidence" value="ECO:0007669"/>
    <property type="project" value="UniProtKB-KW"/>
</dbReference>
<dbReference type="InterPro" id="IPR027417">
    <property type="entry name" value="P-loop_NTPase"/>
</dbReference>